<dbReference type="InterPro" id="IPR003959">
    <property type="entry name" value="ATPase_AAA_core"/>
</dbReference>
<dbReference type="PANTHER" id="PTHR23389">
    <property type="entry name" value="CHROMOSOME TRANSMISSION FIDELITY FACTOR 18"/>
    <property type="match status" value="1"/>
</dbReference>
<feature type="region of interest" description="Disordered" evidence="1">
    <location>
        <begin position="148"/>
        <end position="177"/>
    </location>
</feature>
<feature type="region of interest" description="Disordered" evidence="1">
    <location>
        <begin position="470"/>
        <end position="497"/>
    </location>
</feature>
<dbReference type="Pfam" id="PF00004">
    <property type="entry name" value="AAA"/>
    <property type="match status" value="1"/>
</dbReference>
<feature type="region of interest" description="Disordered" evidence="1">
    <location>
        <begin position="210"/>
        <end position="248"/>
    </location>
</feature>
<dbReference type="GO" id="GO:0003677">
    <property type="term" value="F:DNA binding"/>
    <property type="evidence" value="ECO:0007669"/>
    <property type="project" value="TreeGrafter"/>
</dbReference>
<dbReference type="EMBL" id="CM015714">
    <property type="protein sequence ID" value="KAF3687533.1"/>
    <property type="molecule type" value="Genomic_DNA"/>
</dbReference>
<feature type="compositionally biased region" description="Basic residues" evidence="1">
    <location>
        <begin position="211"/>
        <end position="224"/>
    </location>
</feature>
<evidence type="ECO:0000313" key="3">
    <source>
        <dbReference type="EMBL" id="KAF3687533.1"/>
    </source>
</evidence>
<evidence type="ECO:0000313" key="4">
    <source>
        <dbReference type="Proteomes" id="UP000503349"/>
    </source>
</evidence>
<sequence>MRNKLKLSKNCQDKFCQNKDHATATEAITLESSCSNDAKSPEGVSIPMSAKDRYGSNPASAAGLIAKKIQPVQEERRRCCTENIKITPIFLCTTQRSMSKGSRRSKLCEPADKKKSVRPTHSCDSERLRGERLLSTCTTSRLIERDAPLLGKPSSLQNSISNKRKQANRLSESVSKRLKVSLSTERSVGVDHFHMPAQNVLESIVVPVKKQPSRSKLSRTHRLRQQSGDSVGLDSNYEGKPECTHQPPITRDTLREVSSVEDVLWTDKYGPQCSSEVNGNSLSVNKLYSWLKKWKLRADCDDRRKEKRKEENSNDSWDLGDFQGEAGADDDREENLGNTMLITGPPGVGKTASVYACAKELGFKIFEVNSSSQRNGCHVLSQLKEATQSHLVESSGKDPLKPAYFKNYTTTNCPTKSDTLLGKLVHPKNVISTTKKRAAQNSGRKRKANSTIVTLANYFKMKVKADRLNFGGLSPSKKPDAKTLGNPSPSWDQTEPRSKKTATSLILFEEVDVIFDHDVGFLAAIKTFMTTTKRPVILTTNDPSFRERFGCSLEEIIFQTPSLASLCSHLQLVGLAENAQLEFNDVSSLLRLTQGDVRRCLLQLQLWVHSGGGRASQSRGLIKEPTYKWNLNATQGEESLELKLPPCETGCSASMLGLTHMTQIQLLKHLKSPYCSEADMTKFLMLLAESWRRCVPLLYSNLELLLPTGAKATSVYYLDSVTSSGLASSENNVHIQLNENVSSNASAITCKFVRNVSRLSRRKCNTMSDTTSPCRLKQRISLNGAPSTAPGSSDETKQKADRVDTDCLVALADFFDAISYIDAMLLAAGPLVSGPCRPEAFVWTGAEIKDGLLDEMSEEGSRSWSQERLFNIQASVEGLAFHTCCCQMSESWTGAKKCKQEMEEKKKERLVERLGLPAASKRQNLNFTVQPLCTPSVSQRRYELSQKVFGSEYFSLLGNRQAVSVDYMPVLRAICRFQKAEKQKEEPLRYLNYFNTYLGLSKSTMDLLAEDFL</sequence>
<feature type="domain" description="AAA+ ATPase" evidence="2">
    <location>
        <begin position="336"/>
        <end position="562"/>
    </location>
</feature>
<dbReference type="SUPFAM" id="SSF52540">
    <property type="entry name" value="P-loop containing nucleoside triphosphate hydrolases"/>
    <property type="match status" value="1"/>
</dbReference>
<dbReference type="AlphaFoldDB" id="A0A6G1PBE9"/>
<dbReference type="GO" id="GO:0005634">
    <property type="term" value="C:nucleus"/>
    <property type="evidence" value="ECO:0007669"/>
    <property type="project" value="TreeGrafter"/>
</dbReference>
<name>A0A6G1PBE9_CHAAH</name>
<dbReference type="GO" id="GO:0061860">
    <property type="term" value="F:DNA clamp unloader activity"/>
    <property type="evidence" value="ECO:0007669"/>
    <property type="project" value="TreeGrafter"/>
</dbReference>
<dbReference type="InterPro" id="IPR027417">
    <property type="entry name" value="P-loop_NTPase"/>
</dbReference>
<accession>A0A6G1PBE9</accession>
<keyword evidence="4" id="KW-1185">Reference proteome</keyword>
<feature type="compositionally biased region" description="Basic and acidic residues" evidence="1">
    <location>
        <begin position="302"/>
        <end position="312"/>
    </location>
</feature>
<dbReference type="OrthoDB" id="9996895at2759"/>
<dbReference type="Gene3D" id="3.40.50.300">
    <property type="entry name" value="P-loop containing nucleotide triphosphate hydrolases"/>
    <property type="match status" value="1"/>
</dbReference>
<evidence type="ECO:0000256" key="1">
    <source>
        <dbReference type="SAM" id="MobiDB-lite"/>
    </source>
</evidence>
<reference evidence="3 4" key="1">
    <citation type="submission" date="2019-02" db="EMBL/GenBank/DDBJ databases">
        <title>Opniocepnalus argus genome.</title>
        <authorList>
            <person name="Zhou C."/>
            <person name="Xiao S."/>
        </authorList>
    </citation>
    <scope>NUCLEOTIDE SEQUENCE [LARGE SCALE GENOMIC DNA]</scope>
    <source>
        <strain evidence="3">OARG1902GOOAL</strain>
        <tissue evidence="3">Muscle</tissue>
    </source>
</reference>
<dbReference type="Proteomes" id="UP000503349">
    <property type="component" value="Chromosome 3"/>
</dbReference>
<feature type="region of interest" description="Disordered" evidence="1">
    <location>
        <begin position="302"/>
        <end position="337"/>
    </location>
</feature>
<proteinExistence type="predicted"/>
<dbReference type="GO" id="GO:0005524">
    <property type="term" value="F:ATP binding"/>
    <property type="evidence" value="ECO:0007669"/>
    <property type="project" value="InterPro"/>
</dbReference>
<feature type="region of interest" description="Disordered" evidence="1">
    <location>
        <begin position="102"/>
        <end position="124"/>
    </location>
</feature>
<protein>
    <submittedName>
        <fullName evidence="3">ATPase family AAA domain-containing protein 5 Chromosome fragility-associated gene 1 protein</fullName>
    </submittedName>
</protein>
<dbReference type="GO" id="GO:0016887">
    <property type="term" value="F:ATP hydrolysis activity"/>
    <property type="evidence" value="ECO:0007669"/>
    <property type="project" value="InterPro"/>
</dbReference>
<reference evidence="4" key="2">
    <citation type="submission" date="2019-02" db="EMBL/GenBank/DDBJ databases">
        <title>Opniocepnalus argus Var Kimnra genome.</title>
        <authorList>
            <person name="Zhou C."/>
            <person name="Xiao S."/>
        </authorList>
    </citation>
    <scope>NUCLEOTIDE SEQUENCE [LARGE SCALE GENOMIC DNA]</scope>
</reference>
<gene>
    <name evidence="3" type="ORF">EXN66_Car003205</name>
</gene>
<dbReference type="PANTHER" id="PTHR23389:SF21">
    <property type="entry name" value="ATPASE FAMILY AAA DOMAIN-CONTAINING PROTEIN 5"/>
    <property type="match status" value="1"/>
</dbReference>
<dbReference type="InterPro" id="IPR003593">
    <property type="entry name" value="AAA+_ATPase"/>
</dbReference>
<dbReference type="SMART" id="SM00382">
    <property type="entry name" value="AAA"/>
    <property type="match status" value="1"/>
</dbReference>
<organism evidence="3 4">
    <name type="scientific">Channa argus</name>
    <name type="common">Northern snakehead</name>
    <name type="synonym">Ophicephalus argus</name>
    <dbReference type="NCBI Taxonomy" id="215402"/>
    <lineage>
        <taxon>Eukaryota</taxon>
        <taxon>Metazoa</taxon>
        <taxon>Chordata</taxon>
        <taxon>Craniata</taxon>
        <taxon>Vertebrata</taxon>
        <taxon>Euteleostomi</taxon>
        <taxon>Actinopterygii</taxon>
        <taxon>Neopterygii</taxon>
        <taxon>Teleostei</taxon>
        <taxon>Neoteleostei</taxon>
        <taxon>Acanthomorphata</taxon>
        <taxon>Anabantaria</taxon>
        <taxon>Anabantiformes</taxon>
        <taxon>Channoidei</taxon>
        <taxon>Channidae</taxon>
        <taxon>Channa</taxon>
    </lineage>
</organism>
<evidence type="ECO:0000259" key="2">
    <source>
        <dbReference type="SMART" id="SM00382"/>
    </source>
</evidence>